<dbReference type="SUPFAM" id="SSF53474">
    <property type="entry name" value="alpha/beta-Hydrolases"/>
    <property type="match status" value="1"/>
</dbReference>
<evidence type="ECO:0000313" key="3">
    <source>
        <dbReference type="EMBL" id="USQ82084.1"/>
    </source>
</evidence>
<dbReference type="PRINTS" id="PR00111">
    <property type="entry name" value="ABHYDROLASE"/>
</dbReference>
<dbReference type="PANTHER" id="PTHR46118">
    <property type="entry name" value="PROTEIN ABHD11"/>
    <property type="match status" value="1"/>
</dbReference>
<dbReference type="Gene3D" id="3.40.50.1820">
    <property type="entry name" value="alpha/beta hydrolase"/>
    <property type="match status" value="1"/>
</dbReference>
<name>A0ABY4YZX6_9MICO</name>
<keyword evidence="1 3" id="KW-0378">Hydrolase</keyword>
<dbReference type="RefSeq" id="WP_252595666.1">
    <property type="nucleotide sequence ID" value="NZ_CP099489.1"/>
</dbReference>
<dbReference type="Proteomes" id="UP001056455">
    <property type="component" value="Chromosome"/>
</dbReference>
<protein>
    <submittedName>
        <fullName evidence="3">Alpha/beta fold hydrolase</fullName>
    </submittedName>
</protein>
<sequence length="270" mass="29995">MTADARPEIYTTRVGEDGTAGRIVFLHGLFGQGKNFTTIAKALQPDFASLLVDLPNHGRSQWAEQVDFEQMADAVAAEVRRDFAPEGRVHLVGHSMGGKVAMAVALRHPDLIDRLVVVDISPVESSDMSEFRHLLGALATLDLDDLPSRTEADARLTELIPSRTVRGFLLQNLRSVDDGWRWQANLDVLLRDLPRIGGYAPEGDPFVRPVLWIAGERSPYVKPEHRPTMEAIFPRTMLLTIKGAGHWVHSEKQEAFVSALRTFLTAADRD</sequence>
<dbReference type="PANTHER" id="PTHR46118:SF4">
    <property type="entry name" value="PROTEIN ABHD11"/>
    <property type="match status" value="1"/>
</dbReference>
<reference evidence="3" key="1">
    <citation type="submission" date="2022-06" db="EMBL/GenBank/DDBJ databases">
        <title>Ornithinimicrobium HY1793.</title>
        <authorList>
            <person name="Huang Y."/>
        </authorList>
    </citation>
    <scope>NUCLEOTIDE SEQUENCE</scope>
    <source>
        <strain evidence="3">HY1793</strain>
    </source>
</reference>
<evidence type="ECO:0000313" key="4">
    <source>
        <dbReference type="Proteomes" id="UP001056455"/>
    </source>
</evidence>
<proteinExistence type="predicted"/>
<accession>A0ABY4YZX6</accession>
<organism evidence="3 4">
    <name type="scientific">Ornithinimicrobium faecis</name>
    <dbReference type="NCBI Taxonomy" id="2934158"/>
    <lineage>
        <taxon>Bacteria</taxon>
        <taxon>Bacillati</taxon>
        <taxon>Actinomycetota</taxon>
        <taxon>Actinomycetes</taxon>
        <taxon>Micrococcales</taxon>
        <taxon>Ornithinimicrobiaceae</taxon>
        <taxon>Ornithinimicrobium</taxon>
    </lineage>
</organism>
<dbReference type="Pfam" id="PF12697">
    <property type="entry name" value="Abhydrolase_6"/>
    <property type="match status" value="1"/>
</dbReference>
<keyword evidence="4" id="KW-1185">Reference proteome</keyword>
<dbReference type="InterPro" id="IPR000073">
    <property type="entry name" value="AB_hydrolase_1"/>
</dbReference>
<gene>
    <name evidence="3" type="ORF">NF556_10725</name>
</gene>
<evidence type="ECO:0000256" key="1">
    <source>
        <dbReference type="ARBA" id="ARBA00022801"/>
    </source>
</evidence>
<dbReference type="GO" id="GO:0016787">
    <property type="term" value="F:hydrolase activity"/>
    <property type="evidence" value="ECO:0007669"/>
    <property type="project" value="UniProtKB-KW"/>
</dbReference>
<evidence type="ECO:0000259" key="2">
    <source>
        <dbReference type="Pfam" id="PF12697"/>
    </source>
</evidence>
<dbReference type="InterPro" id="IPR029058">
    <property type="entry name" value="AB_hydrolase_fold"/>
</dbReference>
<dbReference type="EMBL" id="CP099489">
    <property type="protein sequence ID" value="USQ82084.1"/>
    <property type="molecule type" value="Genomic_DNA"/>
</dbReference>
<feature type="domain" description="AB hydrolase-1" evidence="2">
    <location>
        <begin position="23"/>
        <end position="258"/>
    </location>
</feature>